<protein>
    <submittedName>
        <fullName evidence="1">Uncharacterized protein</fullName>
    </submittedName>
</protein>
<sequence length="124" mass="14064">MQNWRGKTTLQEFQVISKRFLSSALWELRGLDTVLEPSQFSLGVKGALYSDSRGPRSRLKGQLEMNISFILPPALALIPEDVRRNIAESVLTTLVENMKHKVNGSLLADYSKFKRERPTSRKSS</sequence>
<organism evidence="1 2">
    <name type="scientific">Pistacia integerrima</name>
    <dbReference type="NCBI Taxonomy" id="434235"/>
    <lineage>
        <taxon>Eukaryota</taxon>
        <taxon>Viridiplantae</taxon>
        <taxon>Streptophyta</taxon>
        <taxon>Embryophyta</taxon>
        <taxon>Tracheophyta</taxon>
        <taxon>Spermatophyta</taxon>
        <taxon>Magnoliopsida</taxon>
        <taxon>eudicotyledons</taxon>
        <taxon>Gunneridae</taxon>
        <taxon>Pentapetalae</taxon>
        <taxon>rosids</taxon>
        <taxon>malvids</taxon>
        <taxon>Sapindales</taxon>
        <taxon>Anacardiaceae</taxon>
        <taxon>Pistacia</taxon>
    </lineage>
</organism>
<proteinExistence type="predicted"/>
<dbReference type="EMBL" id="CM047739">
    <property type="protein sequence ID" value="KAJ0042356.1"/>
    <property type="molecule type" value="Genomic_DNA"/>
</dbReference>
<evidence type="ECO:0000313" key="2">
    <source>
        <dbReference type="Proteomes" id="UP001163603"/>
    </source>
</evidence>
<evidence type="ECO:0000313" key="1">
    <source>
        <dbReference type="EMBL" id="KAJ0042356.1"/>
    </source>
</evidence>
<reference evidence="2" key="1">
    <citation type="journal article" date="2023" name="G3 (Bethesda)">
        <title>Genome assembly and association tests identify interacting loci associated with vigor, precocity, and sex in interspecific pistachio rootstocks.</title>
        <authorList>
            <person name="Palmer W."/>
            <person name="Jacygrad E."/>
            <person name="Sagayaradj S."/>
            <person name="Cavanaugh K."/>
            <person name="Han R."/>
            <person name="Bertier L."/>
            <person name="Beede B."/>
            <person name="Kafkas S."/>
            <person name="Golino D."/>
            <person name="Preece J."/>
            <person name="Michelmore R."/>
        </authorList>
    </citation>
    <scope>NUCLEOTIDE SEQUENCE [LARGE SCALE GENOMIC DNA]</scope>
</reference>
<gene>
    <name evidence="1" type="ORF">Pint_19181</name>
</gene>
<comment type="caution">
    <text evidence="1">The sequence shown here is derived from an EMBL/GenBank/DDBJ whole genome shotgun (WGS) entry which is preliminary data.</text>
</comment>
<name>A0ACC0YWP1_9ROSI</name>
<keyword evidence="2" id="KW-1185">Reference proteome</keyword>
<dbReference type="Proteomes" id="UP001163603">
    <property type="component" value="Chromosome 4"/>
</dbReference>
<accession>A0ACC0YWP1</accession>